<organism evidence="1 2">
    <name type="scientific">Cercospora beticola</name>
    <name type="common">Sugarbeet leaf spot fungus</name>
    <dbReference type="NCBI Taxonomy" id="122368"/>
    <lineage>
        <taxon>Eukaryota</taxon>
        <taxon>Fungi</taxon>
        <taxon>Dikarya</taxon>
        <taxon>Ascomycota</taxon>
        <taxon>Pezizomycotina</taxon>
        <taxon>Dothideomycetes</taxon>
        <taxon>Dothideomycetidae</taxon>
        <taxon>Mycosphaerellales</taxon>
        <taxon>Mycosphaerellaceae</taxon>
        <taxon>Cercospora</taxon>
    </lineage>
</organism>
<dbReference type="InterPro" id="IPR011009">
    <property type="entry name" value="Kinase-like_dom_sf"/>
</dbReference>
<dbReference type="Gene3D" id="3.90.1200.10">
    <property type="match status" value="1"/>
</dbReference>
<reference evidence="1 2" key="1">
    <citation type="submission" date="2023-09" db="EMBL/GenBank/DDBJ databases">
        <title>Complete-Gapless Cercospora beticola genome.</title>
        <authorList>
            <person name="Wyatt N.A."/>
            <person name="Spanner R.E."/>
            <person name="Bolton M.D."/>
        </authorList>
    </citation>
    <scope>NUCLEOTIDE SEQUENCE [LARGE SCALE GENOMIC DNA]</scope>
    <source>
        <strain evidence="1">Cb09-40</strain>
    </source>
</reference>
<evidence type="ECO:0000313" key="2">
    <source>
        <dbReference type="Proteomes" id="UP001302367"/>
    </source>
</evidence>
<gene>
    <name evidence="1" type="ORF">RHO25_009380</name>
</gene>
<dbReference type="Proteomes" id="UP001302367">
    <property type="component" value="Chromosome 6"/>
</dbReference>
<dbReference type="SUPFAM" id="SSF56112">
    <property type="entry name" value="Protein kinase-like (PK-like)"/>
    <property type="match status" value="1"/>
</dbReference>
<evidence type="ECO:0000313" key="1">
    <source>
        <dbReference type="EMBL" id="WPB04733.1"/>
    </source>
</evidence>
<accession>A0ABZ0NYQ8</accession>
<dbReference type="GeneID" id="90644568"/>
<dbReference type="PANTHER" id="PTHR21310:SF48">
    <property type="entry name" value="AMINOGLYCOSIDE PHOSPHOTRANSFERASE DOMAIN-CONTAINING PROTEIN"/>
    <property type="match status" value="1"/>
</dbReference>
<keyword evidence="2" id="KW-1185">Reference proteome</keyword>
<proteinExistence type="predicted"/>
<sequence>MEMVHGQTLAQTWPGLTSIEKHNVVSQIQEALSELRKIPSTGYIGSVNEQACAGGIFYSPRREHDPSRFGPFATEDDMNEGILRMLESTEPAPYVAFLRTLFVSTLRDHRTLFIHGDLQPKNIMAEKTEASTDRETSIKIKIIDWEISGWHPEYWEFCNATLACRLKSEWLEIVQNIMTTYPKEYLMMQVIRELFLS</sequence>
<evidence type="ECO:0008006" key="3">
    <source>
        <dbReference type="Google" id="ProtNLM"/>
    </source>
</evidence>
<dbReference type="PANTHER" id="PTHR21310">
    <property type="entry name" value="AMINOGLYCOSIDE PHOSPHOTRANSFERASE-RELATED-RELATED"/>
    <property type="match status" value="1"/>
</dbReference>
<name>A0ABZ0NYQ8_CERBT</name>
<dbReference type="RefSeq" id="XP_065459253.1">
    <property type="nucleotide sequence ID" value="XM_065603181.1"/>
</dbReference>
<protein>
    <recommendedName>
        <fullName evidence="3">Aminoglycoside phosphotransferase domain-containing protein</fullName>
    </recommendedName>
</protein>
<dbReference type="InterPro" id="IPR051678">
    <property type="entry name" value="AGP_Transferase"/>
</dbReference>
<dbReference type="EMBL" id="CP134189">
    <property type="protein sequence ID" value="WPB04733.1"/>
    <property type="molecule type" value="Genomic_DNA"/>
</dbReference>